<dbReference type="SUPFAM" id="SSF52166">
    <property type="entry name" value="Ribosomal protein L4"/>
    <property type="match status" value="1"/>
</dbReference>
<dbReference type="AlphaFoldDB" id="A0A1V5T5P2"/>
<accession>A0A1V5T5P2</accession>
<keyword evidence="5" id="KW-0699">rRNA-binding</keyword>
<keyword evidence="5" id="KW-0694">RNA-binding</keyword>
<evidence type="ECO:0000256" key="3">
    <source>
        <dbReference type="ARBA" id="ARBA00023274"/>
    </source>
</evidence>
<evidence type="ECO:0000256" key="6">
    <source>
        <dbReference type="SAM" id="MobiDB-lite"/>
    </source>
</evidence>
<keyword evidence="3 5" id="KW-0687">Ribonucleoprotein</keyword>
<comment type="caution">
    <text evidence="7">The sequence shown here is derived from an EMBL/GenBank/DDBJ whole genome shotgun (WGS) entry which is preliminary data.</text>
</comment>
<feature type="compositionally biased region" description="Basic residues" evidence="6">
    <location>
        <begin position="59"/>
        <end position="76"/>
    </location>
</feature>
<dbReference type="HAMAP" id="MF_01328_B">
    <property type="entry name" value="Ribosomal_uL4_B"/>
    <property type="match status" value="1"/>
</dbReference>
<evidence type="ECO:0000313" key="7">
    <source>
        <dbReference type="EMBL" id="OQA61552.1"/>
    </source>
</evidence>
<dbReference type="InterPro" id="IPR002136">
    <property type="entry name" value="Ribosomal_uL4"/>
</dbReference>
<feature type="region of interest" description="Disordered" evidence="6">
    <location>
        <begin position="44"/>
        <end position="84"/>
    </location>
</feature>
<comment type="similarity">
    <text evidence="1 5">Belongs to the universal ribosomal protein uL4 family.</text>
</comment>
<dbReference type="GO" id="GO:0019843">
    <property type="term" value="F:rRNA binding"/>
    <property type="evidence" value="ECO:0007669"/>
    <property type="project" value="UniProtKB-UniRule"/>
</dbReference>
<dbReference type="GO" id="GO:1990904">
    <property type="term" value="C:ribonucleoprotein complex"/>
    <property type="evidence" value="ECO:0007669"/>
    <property type="project" value="UniProtKB-KW"/>
</dbReference>
<proteinExistence type="inferred from homology"/>
<keyword evidence="2 5" id="KW-0689">Ribosomal protein</keyword>
<protein>
    <recommendedName>
        <fullName evidence="4 5">Large ribosomal subunit protein uL4</fullName>
    </recommendedName>
</protein>
<dbReference type="GO" id="GO:0003735">
    <property type="term" value="F:structural constituent of ribosome"/>
    <property type="evidence" value="ECO:0007669"/>
    <property type="project" value="InterPro"/>
</dbReference>
<dbReference type="PANTHER" id="PTHR10746">
    <property type="entry name" value="50S RIBOSOMAL PROTEIN L4"/>
    <property type="match status" value="1"/>
</dbReference>
<dbReference type="Gene3D" id="3.40.1370.10">
    <property type="match status" value="1"/>
</dbReference>
<dbReference type="GO" id="GO:0005840">
    <property type="term" value="C:ribosome"/>
    <property type="evidence" value="ECO:0007669"/>
    <property type="project" value="UniProtKB-KW"/>
</dbReference>
<dbReference type="PANTHER" id="PTHR10746:SF6">
    <property type="entry name" value="LARGE RIBOSOMAL SUBUNIT PROTEIN UL4M"/>
    <property type="match status" value="1"/>
</dbReference>
<evidence type="ECO:0000256" key="5">
    <source>
        <dbReference type="HAMAP-Rule" id="MF_01328"/>
    </source>
</evidence>
<dbReference type="Proteomes" id="UP000485569">
    <property type="component" value="Unassembled WGS sequence"/>
</dbReference>
<comment type="function">
    <text evidence="5">Forms part of the polypeptide exit tunnel.</text>
</comment>
<evidence type="ECO:0000256" key="2">
    <source>
        <dbReference type="ARBA" id="ARBA00022980"/>
    </source>
</evidence>
<dbReference type="NCBIfam" id="TIGR03953">
    <property type="entry name" value="rplD_bact"/>
    <property type="match status" value="1"/>
</dbReference>
<reference evidence="7" key="1">
    <citation type="submission" date="2017-02" db="EMBL/GenBank/DDBJ databases">
        <title>Delving into the versatile metabolic prowess of the omnipresent phylum Bacteroidetes.</title>
        <authorList>
            <person name="Nobu M.K."/>
            <person name="Mei R."/>
            <person name="Narihiro T."/>
            <person name="Kuroda K."/>
            <person name="Liu W.-T."/>
        </authorList>
    </citation>
    <scope>NUCLEOTIDE SEQUENCE</scope>
    <source>
        <strain evidence="7">ADurb.Bin276</strain>
    </source>
</reference>
<evidence type="ECO:0000256" key="1">
    <source>
        <dbReference type="ARBA" id="ARBA00010528"/>
    </source>
</evidence>
<name>A0A1V5T5P2_9BACT</name>
<comment type="subunit">
    <text evidence="5">Part of the 50S ribosomal subunit.</text>
</comment>
<organism evidence="7">
    <name type="scientific">Candidatus Atribacter allofermentans</name>
    <dbReference type="NCBI Taxonomy" id="1852833"/>
    <lineage>
        <taxon>Bacteria</taxon>
        <taxon>Pseudomonadati</taxon>
        <taxon>Atribacterota</taxon>
        <taxon>Atribacteria</taxon>
        <taxon>Atribacterales</taxon>
        <taxon>Atribacteraceae</taxon>
        <taxon>Atribacter</taxon>
    </lineage>
</organism>
<dbReference type="EMBL" id="MWBQ01000017">
    <property type="protein sequence ID" value="OQA61552.1"/>
    <property type="molecule type" value="Genomic_DNA"/>
</dbReference>
<comment type="function">
    <text evidence="5">One of the primary rRNA binding proteins, this protein initially binds near the 5'-end of the 23S rRNA. It is important during the early stages of 50S assembly. It makes multiple contacts with different domains of the 23S rRNA in the assembled 50S subunit and ribosome.</text>
</comment>
<dbReference type="GO" id="GO:0006412">
    <property type="term" value="P:translation"/>
    <property type="evidence" value="ECO:0007669"/>
    <property type="project" value="UniProtKB-UniRule"/>
</dbReference>
<dbReference type="Pfam" id="PF00573">
    <property type="entry name" value="Ribosomal_L4"/>
    <property type="match status" value="1"/>
</dbReference>
<sequence>MELEVKNREGNKVGTLNIEDTLFQREINTHLIFLSVKGYLDNQRQGNAKTKTRSEVRGGGKKPWRQKGTGRARHGSNRSPIWRHGGIVFGPQPRSFSHPLPKNEKRLALINAITDKLNNNAVMVIDQLNIDRPKTKDAVELLNRLNVQGNVLIVVSEKNPNVLRAFANLPLVKLLSRNELNTYSIVKSDMVVFEKDVLVGIQEVYGA</sequence>
<dbReference type="InterPro" id="IPR023574">
    <property type="entry name" value="Ribosomal_uL4_dom_sf"/>
</dbReference>
<evidence type="ECO:0000256" key="4">
    <source>
        <dbReference type="ARBA" id="ARBA00035244"/>
    </source>
</evidence>
<dbReference type="InterPro" id="IPR013005">
    <property type="entry name" value="Ribosomal_uL4-like"/>
</dbReference>
<gene>
    <name evidence="5 7" type="primary">rplD</name>
    <name evidence="7" type="ORF">BWY41_00104</name>
</gene>